<dbReference type="PANTHER" id="PTHR43546:SF3">
    <property type="entry name" value="UPF0173 METAL-DEPENDENT HYDROLASE MJ1163"/>
    <property type="match status" value="1"/>
</dbReference>
<dbReference type="KEGG" id="manq:L1994_07900"/>
<name>A0AAF0JKY6_9EURY</name>
<comment type="similarity">
    <text evidence="2">Belongs to the UPF0173 family.</text>
</comment>
<protein>
    <recommendedName>
        <fullName evidence="2">UPF0173 metal-dependent hydrolase L1994_07900</fullName>
    </recommendedName>
</protein>
<dbReference type="Gene3D" id="3.60.15.10">
    <property type="entry name" value="Ribonuclease Z/Hydroxyacylglutathione hydrolase-like"/>
    <property type="match status" value="1"/>
</dbReference>
<dbReference type="Proteomes" id="UP001218895">
    <property type="component" value="Chromosome"/>
</dbReference>
<reference evidence="4" key="1">
    <citation type="submission" date="2022-01" db="EMBL/GenBank/DDBJ databases">
        <title>Complete genome of Methanomicrobium antiquum DSM 21220.</title>
        <authorList>
            <person name="Chen S.-C."/>
            <person name="You Y.-T."/>
            <person name="Zhou Y.-Z."/>
            <person name="Lai M.-C."/>
        </authorList>
    </citation>
    <scope>NUCLEOTIDE SEQUENCE</scope>
    <source>
        <strain evidence="4">DSM 21220</strain>
    </source>
</reference>
<dbReference type="InterPro" id="IPR050114">
    <property type="entry name" value="UPF0173_UPF0282_UlaG_hydrolase"/>
</dbReference>
<gene>
    <name evidence="4" type="ORF">L1994_07900</name>
</gene>
<evidence type="ECO:0000259" key="3">
    <source>
        <dbReference type="SMART" id="SM00849"/>
    </source>
</evidence>
<accession>A0AAF0JKY6</accession>
<evidence type="ECO:0000313" key="4">
    <source>
        <dbReference type="EMBL" id="WFN36069.1"/>
    </source>
</evidence>
<dbReference type="GeneID" id="79950312"/>
<proteinExistence type="inferred from homology"/>
<sequence>MIIKWLGHSCFFLEGSKKILIDPFMPYGDFNCVSDIVALTHAHDDHLGDTISLKKTTVCPNELAKLLREKGLKTEPMNIGGSIEIDSVKFTMVYASHSSEFSDGDKKLYGGPASGFIINMDDVCVYHAGDTGLFSDMRLIHDMYHPDVAMLPIGSRYTMGPSEAMMAAEFVGAPLVIPMHYNTFPAIEQNGEAFGSAIEKVTDMKVAVLKPGDSLNTDDYLK</sequence>
<keyword evidence="5" id="KW-1185">Reference proteome</keyword>
<dbReference type="NCBIfam" id="NF001911">
    <property type="entry name" value="PRK00685.1"/>
    <property type="match status" value="1"/>
</dbReference>
<dbReference type="Pfam" id="PF13483">
    <property type="entry name" value="Lactamase_B_3"/>
    <property type="match status" value="1"/>
</dbReference>
<keyword evidence="1 2" id="KW-0378">Hydrolase</keyword>
<evidence type="ECO:0000313" key="5">
    <source>
        <dbReference type="Proteomes" id="UP001218895"/>
    </source>
</evidence>
<dbReference type="GO" id="GO:0016787">
    <property type="term" value="F:hydrolase activity"/>
    <property type="evidence" value="ECO:0007669"/>
    <property type="project" value="UniProtKB-UniRule"/>
</dbReference>
<dbReference type="RefSeq" id="WP_278098908.1">
    <property type="nucleotide sequence ID" value="NZ_CP091092.1"/>
</dbReference>
<dbReference type="InterPro" id="IPR036866">
    <property type="entry name" value="RibonucZ/Hydroxyglut_hydro"/>
</dbReference>
<dbReference type="InterPro" id="IPR001279">
    <property type="entry name" value="Metallo-B-lactamas"/>
</dbReference>
<dbReference type="InterPro" id="IPR022877">
    <property type="entry name" value="UPF0173"/>
</dbReference>
<dbReference type="PANTHER" id="PTHR43546">
    <property type="entry name" value="UPF0173 METAL-DEPENDENT HYDROLASE MJ1163-RELATED"/>
    <property type="match status" value="1"/>
</dbReference>
<organism evidence="4 5">
    <name type="scientific">Methanomicrobium antiquum</name>
    <dbReference type="NCBI Taxonomy" id="487686"/>
    <lineage>
        <taxon>Archaea</taxon>
        <taxon>Methanobacteriati</taxon>
        <taxon>Methanobacteriota</taxon>
        <taxon>Stenosarchaea group</taxon>
        <taxon>Methanomicrobia</taxon>
        <taxon>Methanomicrobiales</taxon>
        <taxon>Methanomicrobiaceae</taxon>
        <taxon>Methanomicrobium</taxon>
    </lineage>
</organism>
<dbReference type="SMART" id="SM00849">
    <property type="entry name" value="Lactamase_B"/>
    <property type="match status" value="1"/>
</dbReference>
<evidence type="ECO:0000256" key="1">
    <source>
        <dbReference type="ARBA" id="ARBA00022801"/>
    </source>
</evidence>
<dbReference type="EMBL" id="CP091092">
    <property type="protein sequence ID" value="WFN36069.1"/>
    <property type="molecule type" value="Genomic_DNA"/>
</dbReference>
<dbReference type="SUPFAM" id="SSF56281">
    <property type="entry name" value="Metallo-hydrolase/oxidoreductase"/>
    <property type="match status" value="1"/>
</dbReference>
<dbReference type="HAMAP" id="MF_00457">
    <property type="entry name" value="UPF0173"/>
    <property type="match status" value="1"/>
</dbReference>
<feature type="domain" description="Metallo-beta-lactamase" evidence="3">
    <location>
        <begin position="7"/>
        <end position="180"/>
    </location>
</feature>
<evidence type="ECO:0000256" key="2">
    <source>
        <dbReference type="HAMAP-Rule" id="MF_00457"/>
    </source>
</evidence>
<dbReference type="AlphaFoldDB" id="A0AAF0JKY6"/>